<feature type="site" description="Interacts with tRNA" evidence="9">
    <location>
        <position position="176"/>
    </location>
</feature>
<feature type="domain" description="DUS-like FMN-binding" evidence="11">
    <location>
        <begin position="5"/>
        <end position="260"/>
    </location>
</feature>
<comment type="catalytic activity">
    <reaction evidence="9">
        <text>5,6-dihydrouridine(16) in tRNA + NADP(+) = uridine(16) in tRNA + NADPH + H(+)</text>
        <dbReference type="Rhea" id="RHEA:53376"/>
        <dbReference type="Rhea" id="RHEA-COMP:13543"/>
        <dbReference type="Rhea" id="RHEA-COMP:13544"/>
        <dbReference type="ChEBI" id="CHEBI:15378"/>
        <dbReference type="ChEBI" id="CHEBI:57783"/>
        <dbReference type="ChEBI" id="CHEBI:58349"/>
        <dbReference type="ChEBI" id="CHEBI:65315"/>
        <dbReference type="ChEBI" id="CHEBI:74443"/>
    </reaction>
</comment>
<comment type="catalytic activity">
    <reaction evidence="9">
        <text>5,6-dihydrouridine(16) in tRNA + NAD(+) = uridine(16) in tRNA + NADH + H(+)</text>
        <dbReference type="Rhea" id="RHEA:53380"/>
        <dbReference type="Rhea" id="RHEA-COMP:13543"/>
        <dbReference type="Rhea" id="RHEA-COMP:13544"/>
        <dbReference type="ChEBI" id="CHEBI:15378"/>
        <dbReference type="ChEBI" id="CHEBI:57540"/>
        <dbReference type="ChEBI" id="CHEBI:57945"/>
        <dbReference type="ChEBI" id="CHEBI:65315"/>
        <dbReference type="ChEBI" id="CHEBI:74443"/>
    </reaction>
</comment>
<dbReference type="Pfam" id="PF01207">
    <property type="entry name" value="Dus"/>
    <property type="match status" value="1"/>
</dbReference>
<dbReference type="InterPro" id="IPR001269">
    <property type="entry name" value="DUS_fam"/>
</dbReference>
<comment type="function">
    <text evidence="9">Catalyzes the synthesis of 5,6-dihydrouridine (D), a modified base found in the D-loop of most tRNAs, via the reduction of the C5-C6 double bond in target uridines. Specifically modifies U16 in tRNAs.</text>
</comment>
<dbReference type="Gene3D" id="1.20.225.30">
    <property type="entry name" value="Dihydrouridine synthase, C-terminal recognition domain"/>
    <property type="match status" value="1"/>
</dbReference>
<keyword evidence="7 9" id="KW-0694">RNA-binding</keyword>
<proteinExistence type="inferred from homology"/>
<dbReference type="EC" id="1.3.1.-" evidence="9"/>
<keyword evidence="3 9" id="KW-0285">Flavoprotein</keyword>
<dbReference type="Proteomes" id="UP001165395">
    <property type="component" value="Unassembled WGS sequence"/>
</dbReference>
<feature type="site" description="Interacts with tRNA; defines subfamily-specific binding signature" evidence="9">
    <location>
        <position position="280"/>
    </location>
</feature>
<dbReference type="SUPFAM" id="SSF51395">
    <property type="entry name" value="FMN-linked oxidoreductases"/>
    <property type="match status" value="1"/>
</dbReference>
<evidence type="ECO:0000313" key="12">
    <source>
        <dbReference type="EMBL" id="MCB6184492.1"/>
    </source>
</evidence>
<comment type="cofactor">
    <cofactor evidence="1 9 10">
        <name>FMN</name>
        <dbReference type="ChEBI" id="CHEBI:58210"/>
    </cofactor>
</comment>
<dbReference type="EMBL" id="JAJBZT010000007">
    <property type="protein sequence ID" value="MCB6184492.1"/>
    <property type="molecule type" value="Genomic_DNA"/>
</dbReference>
<feature type="active site" description="Proton donor" evidence="9">
    <location>
        <position position="98"/>
    </location>
</feature>
<keyword evidence="6 9" id="KW-0521">NADP</keyword>
<comment type="caution">
    <text evidence="12">The sequence shown here is derived from an EMBL/GenBank/DDBJ whole genome shotgun (WGS) entry which is preliminary data.</text>
</comment>
<keyword evidence="4 9" id="KW-0288">FMN</keyword>
<evidence type="ECO:0000256" key="1">
    <source>
        <dbReference type="ARBA" id="ARBA00001917"/>
    </source>
</evidence>
<dbReference type="InterPro" id="IPR032886">
    <property type="entry name" value="DusC"/>
</dbReference>
<dbReference type="RefSeq" id="WP_227181302.1">
    <property type="nucleotide sequence ID" value="NZ_JAJBZT010000007.1"/>
</dbReference>
<comment type="similarity">
    <text evidence="9">Belongs to the Dus family. DusC subfamily.</text>
</comment>
<dbReference type="InterPro" id="IPR042270">
    <property type="entry name" value="DusC_C"/>
</dbReference>
<keyword evidence="5 9" id="KW-0819">tRNA processing</keyword>
<evidence type="ECO:0000313" key="13">
    <source>
        <dbReference type="Proteomes" id="UP001165395"/>
    </source>
</evidence>
<dbReference type="HAMAP" id="MF_02043">
    <property type="entry name" value="DusC_subfam"/>
    <property type="match status" value="1"/>
</dbReference>
<feature type="binding site" evidence="9">
    <location>
        <begin position="223"/>
        <end position="224"/>
    </location>
    <ligand>
        <name>FMN</name>
        <dbReference type="ChEBI" id="CHEBI:58210"/>
    </ligand>
</feature>
<name>A0ABS8D8F2_9NEIS</name>
<feature type="binding site" evidence="9">
    <location>
        <position position="68"/>
    </location>
    <ligand>
        <name>FMN</name>
        <dbReference type="ChEBI" id="CHEBI:58210"/>
    </ligand>
</feature>
<feature type="binding site" evidence="9">
    <location>
        <position position="139"/>
    </location>
    <ligand>
        <name>FMN</name>
        <dbReference type="ChEBI" id="CHEBI:58210"/>
    </ligand>
</feature>
<feature type="site" description="Interacts with tRNA; defines subfamily-specific binding signature" evidence="9">
    <location>
        <position position="278"/>
    </location>
</feature>
<dbReference type="PROSITE" id="PS01136">
    <property type="entry name" value="UPF0034"/>
    <property type="match status" value="1"/>
</dbReference>
<feature type="binding site" evidence="9">
    <location>
        <begin position="199"/>
        <end position="201"/>
    </location>
    <ligand>
        <name>FMN</name>
        <dbReference type="ChEBI" id="CHEBI:58210"/>
    </ligand>
</feature>
<feature type="site" description="Interacts with tRNA; defines subfamily-specific binding signature" evidence="9">
    <location>
        <position position="301"/>
    </location>
</feature>
<feature type="site" description="Interacts with tRNA" evidence="9">
    <location>
        <position position="285"/>
    </location>
</feature>
<accession>A0ABS8D8F2</accession>
<comment type="similarity">
    <text evidence="10">Belongs to the dus family.</text>
</comment>
<dbReference type="PANTHER" id="PTHR11082">
    <property type="entry name" value="TRNA-DIHYDROURIDINE SYNTHASE"/>
    <property type="match status" value="1"/>
</dbReference>
<evidence type="ECO:0000256" key="6">
    <source>
        <dbReference type="ARBA" id="ARBA00022857"/>
    </source>
</evidence>
<dbReference type="InterPro" id="IPR018517">
    <property type="entry name" value="tRNA_hU_synthase_CS"/>
</dbReference>
<dbReference type="PIRSF" id="PIRSF006621">
    <property type="entry name" value="Dus"/>
    <property type="match status" value="1"/>
</dbReference>
<sequence length="324" mass="35835">MKIVFAPMEGVADALMREVVTQLSPVDWCVTEFIRVTGTLLPARQFYRVMPELKNAGKTQAGVPVKAQLLGSDAICMADNAARVAELGSFAVDLNFGCPAKLVNKHGGGAILLDHPEVLYSIVSEVRRAVPSHIPVTAKMRLGVKDTSLTLDCAKALESAGAAELVVHARTKVDGYRPPAHWEWIGRIADHVSIPVIANGEVWTVEDYLKCKSVSGIDDIMIGRGLLSRPDLAKQIRYHLNGQSVEEAWLAWESLWPIFQTYFELICGKVEPKFAGGRFKQWLGYLRKGYSQAESFFMLVRPMSHPTEIRAFLASLNQPMEQVS</sequence>
<dbReference type="PANTHER" id="PTHR11082:SF26">
    <property type="entry name" value="TRNA-DIHYDROURIDINE(16) SYNTHASE"/>
    <property type="match status" value="1"/>
</dbReference>
<keyword evidence="13" id="KW-1185">Reference proteome</keyword>
<reference evidence="12" key="1">
    <citation type="submission" date="2021-10" db="EMBL/GenBank/DDBJ databases">
        <title>The complete genome sequence of Leeia sp. TBRC 13508.</title>
        <authorList>
            <person name="Charoenyingcharoen P."/>
            <person name="Yukphan P."/>
        </authorList>
    </citation>
    <scope>NUCLEOTIDE SEQUENCE</scope>
    <source>
        <strain evidence="12">TBRC 13508</strain>
    </source>
</reference>
<feature type="site" description="Interacts with tRNA" evidence="9">
    <location>
        <position position="95"/>
    </location>
</feature>
<evidence type="ECO:0000256" key="7">
    <source>
        <dbReference type="ARBA" id="ARBA00022884"/>
    </source>
</evidence>
<feature type="site" description="Interacts with tRNA; defines subfamily-specific binding signature" evidence="9">
    <location>
        <position position="35"/>
    </location>
</feature>
<protein>
    <recommendedName>
        <fullName evidence="9">tRNA-dihydrouridine(16) synthase</fullName>
        <ecNumber evidence="9">1.3.1.-</ecNumber>
    </recommendedName>
    <alternativeName>
        <fullName evidence="9">U16-specific dihydrouridine synthase</fullName>
        <shortName evidence="9">U16-specific Dus</shortName>
    </alternativeName>
    <alternativeName>
        <fullName evidence="9">tRNA-dihydrouridine synthase C</fullName>
    </alternativeName>
</protein>
<evidence type="ECO:0000256" key="4">
    <source>
        <dbReference type="ARBA" id="ARBA00022643"/>
    </source>
</evidence>
<dbReference type="InterPro" id="IPR035587">
    <property type="entry name" value="DUS-like_FMN-bd"/>
</dbReference>
<keyword evidence="8 9" id="KW-0560">Oxidoreductase</keyword>
<keyword evidence="2 9" id="KW-0820">tRNA-binding</keyword>
<evidence type="ECO:0000256" key="9">
    <source>
        <dbReference type="HAMAP-Rule" id="MF_02043"/>
    </source>
</evidence>
<dbReference type="Gene3D" id="3.20.20.70">
    <property type="entry name" value="Aldolase class I"/>
    <property type="match status" value="1"/>
</dbReference>
<dbReference type="InterPro" id="IPR013785">
    <property type="entry name" value="Aldolase_TIM"/>
</dbReference>
<evidence type="ECO:0000256" key="2">
    <source>
        <dbReference type="ARBA" id="ARBA00022555"/>
    </source>
</evidence>
<evidence type="ECO:0000256" key="3">
    <source>
        <dbReference type="ARBA" id="ARBA00022630"/>
    </source>
</evidence>
<evidence type="ECO:0000256" key="8">
    <source>
        <dbReference type="ARBA" id="ARBA00023002"/>
    </source>
</evidence>
<gene>
    <name evidence="9" type="primary">dusC</name>
    <name evidence="12" type="ORF">LIN78_13165</name>
</gene>
<dbReference type="CDD" id="cd02801">
    <property type="entry name" value="DUS_like_FMN"/>
    <property type="match status" value="1"/>
</dbReference>
<evidence type="ECO:0000256" key="10">
    <source>
        <dbReference type="PIRNR" id="PIRNR006621"/>
    </source>
</evidence>
<evidence type="ECO:0000256" key="5">
    <source>
        <dbReference type="ARBA" id="ARBA00022694"/>
    </source>
</evidence>
<evidence type="ECO:0000259" key="11">
    <source>
        <dbReference type="Pfam" id="PF01207"/>
    </source>
</evidence>
<organism evidence="12 13">
    <name type="scientific">Leeia speluncae</name>
    <dbReference type="NCBI Taxonomy" id="2884804"/>
    <lineage>
        <taxon>Bacteria</taxon>
        <taxon>Pseudomonadati</taxon>
        <taxon>Pseudomonadota</taxon>
        <taxon>Betaproteobacteria</taxon>
        <taxon>Neisseriales</taxon>
        <taxon>Leeiaceae</taxon>
        <taxon>Leeia</taxon>
    </lineage>
</organism>